<feature type="domain" description="Zorya protein ZorC EH" evidence="1">
    <location>
        <begin position="96"/>
        <end position="451"/>
    </location>
</feature>
<dbReference type="Pfam" id="PF15611">
    <property type="entry name" value="EH_Signature"/>
    <property type="match status" value="1"/>
</dbReference>
<keyword evidence="3" id="KW-1185">Reference proteome</keyword>
<dbReference type="EMBL" id="JBDLOB010000004">
    <property type="protein sequence ID" value="MEN8626074.1"/>
    <property type="molecule type" value="Genomic_DNA"/>
</dbReference>
<evidence type="ECO:0000313" key="3">
    <source>
        <dbReference type="Proteomes" id="UP001414441"/>
    </source>
</evidence>
<protein>
    <submittedName>
        <fullName evidence="2">EH signature domain-containing protein</fullName>
    </submittedName>
</protein>
<name>A0ABV0D6G3_9GAMM</name>
<sequence>MSIAILKQRLNQSVDNFSEADQVHNKFVKPTKLMKTLALIERKFDDMENTQPIEEKIAKSILKLEEHGTDYLTKRDWKNLAWSLSKKLLNYEDKILFTFIGGQLIEQFSKMEPESLKSVYFPLLYSYFAVEQDEINKRPNNWIQLRNILNNNRSTLFQATLKPKKWLTTLTDHPEVLSLDPSKRFIRDFLQNSDDSRVSKQLESLSIAPNSWFWDSLVNSSIKSVKTMKEEDYFKVIPRFLLLLERNPIYTTAILTALLERYASTSKRAVVHEALKHTCLTQWDNPQYDSSAGWRNVSLDTKKMVIQWFVRADLEAFFKLFSQTADVDRFDYWIKFIDKISFSQIFLGPAAVQSRHAEHRKFRELNRGRLKNITGSTPSNNAFLLKIDNVHIVDFSDTGNACYGYSDLPFNLSKKNITVHELKNKPHSIFRNGFGDTIGLSHAGNWEARFDKTLAELGVFSDQPNGGLSKRRRNRY</sequence>
<dbReference type="Proteomes" id="UP001414441">
    <property type="component" value="Unassembled WGS sequence"/>
</dbReference>
<proteinExistence type="predicted"/>
<dbReference type="InterPro" id="IPR028943">
    <property type="entry name" value="ZorC_EH_Signature_dom"/>
</dbReference>
<gene>
    <name evidence="2" type="ORF">ABFV72_08620</name>
</gene>
<dbReference type="RefSeq" id="WP_347163185.1">
    <property type="nucleotide sequence ID" value="NZ_JBDLOB010000004.1"/>
</dbReference>
<evidence type="ECO:0000259" key="1">
    <source>
        <dbReference type="Pfam" id="PF15611"/>
    </source>
</evidence>
<accession>A0ABV0D6G3</accession>
<reference evidence="2 3" key="1">
    <citation type="submission" date="2024-05" db="EMBL/GenBank/DDBJ databases">
        <title>Genome sequencing of Marine Estuary Bacteria, Pseudoalteromonas distincta strain FA, Psychrobacter proteolyticus strain EA, and Shewanella baltica strain CA.</title>
        <authorList>
            <person name="Dieffenbach S.A."/>
            <person name="Maclea K.S."/>
        </authorList>
    </citation>
    <scope>NUCLEOTIDE SEQUENCE [LARGE SCALE GENOMIC DNA]</scope>
    <source>
        <strain evidence="2 3">EA</strain>
    </source>
</reference>
<evidence type="ECO:0000313" key="2">
    <source>
        <dbReference type="EMBL" id="MEN8626074.1"/>
    </source>
</evidence>
<comment type="caution">
    <text evidence="2">The sequence shown here is derived from an EMBL/GenBank/DDBJ whole genome shotgun (WGS) entry which is preliminary data.</text>
</comment>
<organism evidence="2 3">
    <name type="scientific">Psychrobacter proteolyticus</name>
    <dbReference type="NCBI Taxonomy" id="147825"/>
    <lineage>
        <taxon>Bacteria</taxon>
        <taxon>Pseudomonadati</taxon>
        <taxon>Pseudomonadota</taxon>
        <taxon>Gammaproteobacteria</taxon>
        <taxon>Moraxellales</taxon>
        <taxon>Moraxellaceae</taxon>
        <taxon>Psychrobacter</taxon>
    </lineage>
</organism>